<sequence>MGGRRWEDVPMDCLVFIFSKLGLEDLTVGVPFVCKSWNGAAKDPLCWRTLDFQNLNLAADSRFAEKFKREFHAQSFSFSSLFRLAIARSHGSATKLFLPPSLSSGENLQQDLIWASTRCPRLKELSLPTLHRRDDEHIPKLITQWKELEELEMKWKPVSFLETLEAMKLGCPNIAELRLSGFFNVRDADAIAKCLPKLQRLKMTGSFLRKEVLLRIMEGCRELQAVHISSCRGFEEDDDEVLKKAKGMKRFHCVGCRAEQDCGLYGGYSELFLSMIIGY</sequence>
<dbReference type="AlphaFoldDB" id="A0A2I0BDZ9"/>
<feature type="domain" description="F-box" evidence="1">
    <location>
        <begin position="6"/>
        <end position="53"/>
    </location>
</feature>
<reference evidence="2 3" key="1">
    <citation type="journal article" date="2017" name="Nature">
        <title>The Apostasia genome and the evolution of orchids.</title>
        <authorList>
            <person name="Zhang G.Q."/>
            <person name="Liu K.W."/>
            <person name="Li Z."/>
            <person name="Lohaus R."/>
            <person name="Hsiao Y.Y."/>
            <person name="Niu S.C."/>
            <person name="Wang J.Y."/>
            <person name="Lin Y.C."/>
            <person name="Xu Q."/>
            <person name="Chen L.J."/>
            <person name="Yoshida K."/>
            <person name="Fujiwara S."/>
            <person name="Wang Z.W."/>
            <person name="Zhang Y.Q."/>
            <person name="Mitsuda N."/>
            <person name="Wang M."/>
            <person name="Liu G.H."/>
            <person name="Pecoraro L."/>
            <person name="Huang H.X."/>
            <person name="Xiao X.J."/>
            <person name="Lin M."/>
            <person name="Wu X.Y."/>
            <person name="Wu W.L."/>
            <person name="Chen Y.Y."/>
            <person name="Chang S.B."/>
            <person name="Sakamoto S."/>
            <person name="Ohme-Takagi M."/>
            <person name="Yagi M."/>
            <person name="Zeng S.J."/>
            <person name="Shen C.Y."/>
            <person name="Yeh C.M."/>
            <person name="Luo Y.B."/>
            <person name="Tsai W.C."/>
            <person name="Van de Peer Y."/>
            <person name="Liu Z.J."/>
        </authorList>
    </citation>
    <scope>NUCLEOTIDE SEQUENCE [LARGE SCALE GENOMIC DNA]</scope>
    <source>
        <strain evidence="3">cv. Shenzhen</strain>
        <tissue evidence="2">Stem</tissue>
    </source>
</reference>
<dbReference type="PANTHER" id="PTHR38926">
    <property type="entry name" value="F-BOX DOMAIN CONTAINING PROTEIN, EXPRESSED"/>
    <property type="match status" value="1"/>
</dbReference>
<name>A0A2I0BDZ9_9ASPA</name>
<gene>
    <name evidence="2" type="ORF">AXF42_Ash010417</name>
</gene>
<evidence type="ECO:0000313" key="2">
    <source>
        <dbReference type="EMBL" id="PKA66008.1"/>
    </source>
</evidence>
<keyword evidence="3" id="KW-1185">Reference proteome</keyword>
<organism evidence="2 3">
    <name type="scientific">Apostasia shenzhenica</name>
    <dbReference type="NCBI Taxonomy" id="1088818"/>
    <lineage>
        <taxon>Eukaryota</taxon>
        <taxon>Viridiplantae</taxon>
        <taxon>Streptophyta</taxon>
        <taxon>Embryophyta</taxon>
        <taxon>Tracheophyta</taxon>
        <taxon>Spermatophyta</taxon>
        <taxon>Magnoliopsida</taxon>
        <taxon>Liliopsida</taxon>
        <taxon>Asparagales</taxon>
        <taxon>Orchidaceae</taxon>
        <taxon>Apostasioideae</taxon>
        <taxon>Apostasia</taxon>
    </lineage>
</organism>
<dbReference type="OrthoDB" id="1929062at2759"/>
<dbReference type="EMBL" id="KZ451888">
    <property type="protein sequence ID" value="PKA66008.1"/>
    <property type="molecule type" value="Genomic_DNA"/>
</dbReference>
<evidence type="ECO:0000313" key="3">
    <source>
        <dbReference type="Proteomes" id="UP000236161"/>
    </source>
</evidence>
<dbReference type="InterPro" id="IPR001810">
    <property type="entry name" value="F-box_dom"/>
</dbReference>
<dbReference type="PANTHER" id="PTHR38926:SF5">
    <property type="entry name" value="F-BOX AND LEUCINE-RICH REPEAT PROTEIN 6"/>
    <property type="match status" value="1"/>
</dbReference>
<dbReference type="Proteomes" id="UP000236161">
    <property type="component" value="Unassembled WGS sequence"/>
</dbReference>
<dbReference type="Pfam" id="PF12937">
    <property type="entry name" value="F-box-like"/>
    <property type="match status" value="1"/>
</dbReference>
<dbReference type="InterPro" id="IPR032675">
    <property type="entry name" value="LRR_dom_sf"/>
</dbReference>
<proteinExistence type="predicted"/>
<dbReference type="STRING" id="1088818.A0A2I0BDZ9"/>
<accession>A0A2I0BDZ9</accession>
<dbReference type="SUPFAM" id="SSF52047">
    <property type="entry name" value="RNI-like"/>
    <property type="match status" value="1"/>
</dbReference>
<protein>
    <submittedName>
        <fullName evidence="2">F-box/LRR-repeat protein</fullName>
    </submittedName>
</protein>
<evidence type="ECO:0000259" key="1">
    <source>
        <dbReference type="Pfam" id="PF12937"/>
    </source>
</evidence>
<dbReference type="Gene3D" id="3.80.10.10">
    <property type="entry name" value="Ribonuclease Inhibitor"/>
    <property type="match status" value="1"/>
</dbReference>